<sequence>MNQNMSSLLIGIVGAAVTLSAYSQTFISPTQCVTVGLLVLMFEIHLEVLATIEDGDEGSDNDDQSHCDPKNYFSYPDLDDILEDIDEERPVEGENANPHSAENTGPGIVIRNNPRFFMTNVDPNAALACKFPIYTNIVPAHLLYDKFGDEELFVGQQFDNKKYCLHVIKQLSLKLGVDYKVTKST</sequence>
<protein>
    <submittedName>
        <fullName evidence="1">Uncharacterized protein</fullName>
    </submittedName>
</protein>
<evidence type="ECO:0000313" key="2">
    <source>
        <dbReference type="Proteomes" id="UP000828251"/>
    </source>
</evidence>
<evidence type="ECO:0000313" key="1">
    <source>
        <dbReference type="EMBL" id="KAH1128986.1"/>
    </source>
</evidence>
<dbReference type="Proteomes" id="UP000828251">
    <property type="component" value="Unassembled WGS sequence"/>
</dbReference>
<dbReference type="AlphaFoldDB" id="A0A9D4AKE9"/>
<dbReference type="OrthoDB" id="1934390at2759"/>
<comment type="caution">
    <text evidence="1">The sequence shown here is derived from an EMBL/GenBank/DDBJ whole genome shotgun (WGS) entry which is preliminary data.</text>
</comment>
<proteinExistence type="predicted"/>
<name>A0A9D4AKE9_9ROSI</name>
<reference evidence="1 2" key="1">
    <citation type="journal article" date="2021" name="Plant Biotechnol. J.">
        <title>Multi-omics assisted identification of the key and species-specific regulatory components of drought-tolerant mechanisms in Gossypium stocksii.</title>
        <authorList>
            <person name="Yu D."/>
            <person name="Ke L."/>
            <person name="Zhang D."/>
            <person name="Wu Y."/>
            <person name="Sun Y."/>
            <person name="Mei J."/>
            <person name="Sun J."/>
            <person name="Sun Y."/>
        </authorList>
    </citation>
    <scope>NUCLEOTIDE SEQUENCE [LARGE SCALE GENOMIC DNA]</scope>
    <source>
        <strain evidence="2">cv. E1</strain>
        <tissue evidence="1">Leaf</tissue>
    </source>
</reference>
<keyword evidence="2" id="KW-1185">Reference proteome</keyword>
<organism evidence="1 2">
    <name type="scientific">Gossypium stocksii</name>
    <dbReference type="NCBI Taxonomy" id="47602"/>
    <lineage>
        <taxon>Eukaryota</taxon>
        <taxon>Viridiplantae</taxon>
        <taxon>Streptophyta</taxon>
        <taxon>Embryophyta</taxon>
        <taxon>Tracheophyta</taxon>
        <taxon>Spermatophyta</taxon>
        <taxon>Magnoliopsida</taxon>
        <taxon>eudicotyledons</taxon>
        <taxon>Gunneridae</taxon>
        <taxon>Pentapetalae</taxon>
        <taxon>rosids</taxon>
        <taxon>malvids</taxon>
        <taxon>Malvales</taxon>
        <taxon>Malvaceae</taxon>
        <taxon>Malvoideae</taxon>
        <taxon>Gossypium</taxon>
    </lineage>
</organism>
<gene>
    <name evidence="1" type="ORF">J1N35_000364</name>
</gene>
<dbReference type="EMBL" id="JAIQCV010000001">
    <property type="protein sequence ID" value="KAH1128986.1"/>
    <property type="molecule type" value="Genomic_DNA"/>
</dbReference>
<accession>A0A9D4AKE9</accession>